<sequence>MAKKRKKSALWRYWGYLPFTGALLGWLNPEIGPAVVMGLAAVSTVYFLFQAPTPCGAPNRKAGQSCRNNASGLLLGCYLQDHKWRRAGMLAHRHRWAELAASFGGGWRTALPVLAETATVVSGISAAIVYFVPQAK</sequence>
<keyword evidence="1" id="KW-1133">Transmembrane helix</keyword>
<feature type="transmembrane region" description="Helical" evidence="1">
    <location>
        <begin position="9"/>
        <end position="27"/>
    </location>
</feature>
<accession>A0A9W6P3K2</accession>
<protein>
    <submittedName>
        <fullName evidence="2">Uncharacterized protein</fullName>
    </submittedName>
</protein>
<dbReference type="EMBL" id="BSQG01000001">
    <property type="protein sequence ID" value="GLU46526.1"/>
    <property type="molecule type" value="Genomic_DNA"/>
</dbReference>
<evidence type="ECO:0000313" key="2">
    <source>
        <dbReference type="EMBL" id="GLU46526.1"/>
    </source>
</evidence>
<gene>
    <name evidence="2" type="ORF">Nans01_08770</name>
</gene>
<reference evidence="2" key="1">
    <citation type="submission" date="2023-02" db="EMBL/GenBank/DDBJ databases">
        <title>Nocardiopsis ansamitocini NBRC 112285.</title>
        <authorList>
            <person name="Ichikawa N."/>
            <person name="Sato H."/>
            <person name="Tonouchi N."/>
        </authorList>
    </citation>
    <scope>NUCLEOTIDE SEQUENCE</scope>
    <source>
        <strain evidence="2">NBRC 112285</strain>
    </source>
</reference>
<organism evidence="2 3">
    <name type="scientific">Nocardiopsis ansamitocini</name>
    <dbReference type="NCBI Taxonomy" id="1670832"/>
    <lineage>
        <taxon>Bacteria</taxon>
        <taxon>Bacillati</taxon>
        <taxon>Actinomycetota</taxon>
        <taxon>Actinomycetes</taxon>
        <taxon>Streptosporangiales</taxon>
        <taxon>Nocardiopsidaceae</taxon>
        <taxon>Nocardiopsis</taxon>
    </lineage>
</organism>
<proteinExistence type="predicted"/>
<keyword evidence="3" id="KW-1185">Reference proteome</keyword>
<keyword evidence="1" id="KW-0812">Transmembrane</keyword>
<dbReference type="RefSeq" id="WP_285757371.1">
    <property type="nucleotide sequence ID" value="NZ_BSQG01000001.1"/>
</dbReference>
<keyword evidence="1" id="KW-0472">Membrane</keyword>
<name>A0A9W6P3K2_9ACTN</name>
<evidence type="ECO:0000256" key="1">
    <source>
        <dbReference type="SAM" id="Phobius"/>
    </source>
</evidence>
<comment type="caution">
    <text evidence="2">The sequence shown here is derived from an EMBL/GenBank/DDBJ whole genome shotgun (WGS) entry which is preliminary data.</text>
</comment>
<dbReference type="Proteomes" id="UP001165092">
    <property type="component" value="Unassembled WGS sequence"/>
</dbReference>
<dbReference type="AlphaFoldDB" id="A0A9W6P3K2"/>
<evidence type="ECO:0000313" key="3">
    <source>
        <dbReference type="Proteomes" id="UP001165092"/>
    </source>
</evidence>